<dbReference type="InterPro" id="IPR005585">
    <property type="entry name" value="DUF327"/>
</dbReference>
<evidence type="ECO:0008006" key="4">
    <source>
        <dbReference type="Google" id="ProtNLM"/>
    </source>
</evidence>
<comment type="caution">
    <text evidence="2">The sequence shown here is derived from an EMBL/GenBank/DDBJ whole genome shotgun (WGS) entry which is preliminary data.</text>
</comment>
<protein>
    <recommendedName>
        <fullName evidence="4">DUF327 family protein</fullName>
    </recommendedName>
</protein>
<dbReference type="GeneID" id="89613171"/>
<sequence length="146" mass="16736">MEINKIANTPSVPIGKKAAASFSPSVSFAELTAKEQEKLRNERLRQLADEIEQQGKKLAKLRTVDDLRRYKQLVRQLLDEAVNHGLKLTEQYGFHWSGRSRVYHIVKTIDQKLLDVTNAVLEQERPRIDLLQTLGEIQGLIVNLYT</sequence>
<dbReference type="Pfam" id="PF03885">
    <property type="entry name" value="DUF327"/>
    <property type="match status" value="1"/>
</dbReference>
<dbReference type="AlphaFoldDB" id="A0A150NE23"/>
<feature type="coiled-coil region" evidence="1">
    <location>
        <begin position="34"/>
        <end position="64"/>
    </location>
</feature>
<gene>
    <name evidence="2" type="ORF">B4114_2713</name>
</gene>
<keyword evidence="1" id="KW-0175">Coiled coil</keyword>
<evidence type="ECO:0000256" key="1">
    <source>
        <dbReference type="SAM" id="Coils"/>
    </source>
</evidence>
<proteinExistence type="predicted"/>
<evidence type="ECO:0000313" key="3">
    <source>
        <dbReference type="Proteomes" id="UP000075517"/>
    </source>
</evidence>
<dbReference type="InterPro" id="IPR024042">
    <property type="entry name" value="TM1646-like_dom_sf"/>
</dbReference>
<dbReference type="EMBL" id="LQYY01000022">
    <property type="protein sequence ID" value="KYD34949.1"/>
    <property type="molecule type" value="Genomic_DNA"/>
</dbReference>
<dbReference type="RefSeq" id="WP_020756448.1">
    <property type="nucleotide sequence ID" value="NZ_JARMRZ010000033.1"/>
</dbReference>
<dbReference type="SUPFAM" id="SSF158397">
    <property type="entry name" value="TM1646-like"/>
    <property type="match status" value="1"/>
</dbReference>
<organism evidence="2 3">
    <name type="scientific">Geobacillus stearothermophilus</name>
    <name type="common">Bacillus stearothermophilus</name>
    <dbReference type="NCBI Taxonomy" id="1422"/>
    <lineage>
        <taxon>Bacteria</taxon>
        <taxon>Bacillati</taxon>
        <taxon>Bacillota</taxon>
        <taxon>Bacilli</taxon>
        <taxon>Bacillales</taxon>
        <taxon>Anoxybacillaceae</taxon>
        <taxon>Geobacillus</taxon>
    </lineage>
</organism>
<accession>A0A150NE23</accession>
<dbReference type="Gene3D" id="1.20.120.490">
    <property type="entry name" value="Hypothetical protein TM1646-like domain"/>
    <property type="match status" value="1"/>
</dbReference>
<reference evidence="2 3" key="1">
    <citation type="submission" date="2016-01" db="EMBL/GenBank/DDBJ databases">
        <title>Draft Genome Sequences of Seven Thermophilic Sporeformers Isolated from Foods.</title>
        <authorList>
            <person name="Berendsen E.M."/>
            <person name="Wells-Bennik M.H."/>
            <person name="Krawcyk A.O."/>
            <person name="De Jong A."/>
            <person name="Holsappel S."/>
            <person name="Eijlander R.T."/>
            <person name="Kuipers O.P."/>
        </authorList>
    </citation>
    <scope>NUCLEOTIDE SEQUENCE [LARGE SCALE GENOMIC DNA]</scope>
    <source>
        <strain evidence="2 3">B4114</strain>
    </source>
</reference>
<name>A0A150NE23_GEOSE</name>
<dbReference type="Proteomes" id="UP000075517">
    <property type="component" value="Unassembled WGS sequence"/>
</dbReference>
<dbReference type="PATRIC" id="fig|1422.17.peg.1894"/>
<evidence type="ECO:0000313" key="2">
    <source>
        <dbReference type="EMBL" id="KYD34949.1"/>
    </source>
</evidence>